<dbReference type="SUPFAM" id="SSF56784">
    <property type="entry name" value="HAD-like"/>
    <property type="match status" value="1"/>
</dbReference>
<dbReference type="SFLD" id="SFLDG01135">
    <property type="entry name" value="C1.5.6:_HAD__Beta-PGM__Phospha"/>
    <property type="match status" value="1"/>
</dbReference>
<name>A0ABU9WEY3_9BURK</name>
<comment type="similarity">
    <text evidence="3">Belongs to the HAD-like hydrolase superfamily. CbbY/CbbZ/Gph/YieH family.</text>
</comment>
<proteinExistence type="inferred from homology"/>
<dbReference type="InterPro" id="IPR036412">
    <property type="entry name" value="HAD-like_sf"/>
</dbReference>
<dbReference type="SFLD" id="SFLDG01129">
    <property type="entry name" value="C1.5:_HAD__Beta-PGM__Phosphata"/>
    <property type="match status" value="1"/>
</dbReference>
<dbReference type="RefSeq" id="WP_343492053.1">
    <property type="nucleotide sequence ID" value="NZ_JBCPYA010000003.1"/>
</dbReference>
<evidence type="ECO:0000256" key="1">
    <source>
        <dbReference type="ARBA" id="ARBA00000830"/>
    </source>
</evidence>
<protein>
    <recommendedName>
        <fullName evidence="4">phosphoglycolate phosphatase</fullName>
        <ecNumber evidence="4">3.1.3.18</ecNumber>
    </recommendedName>
</protein>
<evidence type="ECO:0000313" key="5">
    <source>
        <dbReference type="EMBL" id="MEN2470602.1"/>
    </source>
</evidence>
<dbReference type="NCBIfam" id="TIGR01549">
    <property type="entry name" value="HAD-SF-IA-v1"/>
    <property type="match status" value="1"/>
</dbReference>
<comment type="pathway">
    <text evidence="2">Organic acid metabolism; glycolate biosynthesis; glycolate from 2-phosphoglycolate: step 1/1.</text>
</comment>
<dbReference type="NCBIfam" id="TIGR01509">
    <property type="entry name" value="HAD-SF-IA-v3"/>
    <property type="match status" value="1"/>
</dbReference>
<dbReference type="SFLD" id="SFLDS00003">
    <property type="entry name" value="Haloacid_Dehalogenase"/>
    <property type="match status" value="1"/>
</dbReference>
<dbReference type="GO" id="GO:0016787">
    <property type="term" value="F:hydrolase activity"/>
    <property type="evidence" value="ECO:0007669"/>
    <property type="project" value="UniProtKB-KW"/>
</dbReference>
<dbReference type="Pfam" id="PF13419">
    <property type="entry name" value="HAD_2"/>
    <property type="match status" value="1"/>
</dbReference>
<dbReference type="EMBL" id="JBCPYA010000003">
    <property type="protein sequence ID" value="MEN2470602.1"/>
    <property type="molecule type" value="Genomic_DNA"/>
</dbReference>
<evidence type="ECO:0000313" key="6">
    <source>
        <dbReference type="Proteomes" id="UP001466933"/>
    </source>
</evidence>
<evidence type="ECO:0000256" key="2">
    <source>
        <dbReference type="ARBA" id="ARBA00004818"/>
    </source>
</evidence>
<comment type="catalytic activity">
    <reaction evidence="1">
        <text>2-phosphoglycolate + H2O = glycolate + phosphate</text>
        <dbReference type="Rhea" id="RHEA:14369"/>
        <dbReference type="ChEBI" id="CHEBI:15377"/>
        <dbReference type="ChEBI" id="CHEBI:29805"/>
        <dbReference type="ChEBI" id="CHEBI:43474"/>
        <dbReference type="ChEBI" id="CHEBI:58033"/>
        <dbReference type="EC" id="3.1.3.18"/>
    </reaction>
</comment>
<evidence type="ECO:0000256" key="3">
    <source>
        <dbReference type="ARBA" id="ARBA00006171"/>
    </source>
</evidence>
<dbReference type="InterPro" id="IPR006439">
    <property type="entry name" value="HAD-SF_hydro_IA"/>
</dbReference>
<dbReference type="EC" id="3.1.3.18" evidence="4"/>
<dbReference type="Proteomes" id="UP001466933">
    <property type="component" value="Unassembled WGS sequence"/>
</dbReference>
<dbReference type="InterPro" id="IPR050155">
    <property type="entry name" value="HAD-like_hydrolase_sf"/>
</dbReference>
<dbReference type="PRINTS" id="PR00413">
    <property type="entry name" value="HADHALOGNASE"/>
</dbReference>
<keyword evidence="6" id="KW-1185">Reference proteome</keyword>
<evidence type="ECO:0000256" key="4">
    <source>
        <dbReference type="ARBA" id="ARBA00013078"/>
    </source>
</evidence>
<reference evidence="5 6" key="1">
    <citation type="submission" date="2024-05" db="EMBL/GenBank/DDBJ databases">
        <title>Burkholderia sp. Nov. a novel bacteria isolated from rhizosphere soil of Camellia sinensis.</title>
        <authorList>
            <person name="Dong Y."/>
        </authorList>
    </citation>
    <scope>NUCLEOTIDE SEQUENCE [LARGE SCALE GENOMIC DNA]</scope>
    <source>
        <strain evidence="5 6">GS2Y</strain>
    </source>
</reference>
<sequence length="215" mass="23359">MIRAALFDFDGVVIHSEPVIKAAFTLSYQDTIDGGEPPVNEYLSHMGDSFDNIMKKMGLPSTMYDAFSHYSNRLSNLIEVVPGMDALLRDLKSRSVKLALVTGKDRKRTLHILQKIGLGNVFDAIVCGDDVANPKPDPEPVLKALRMLGEGHADALMIGDAANDLRAAHGAQVSSCAVTWGTGTVDELRNERPGYMVQSPSELRNVLQGCVNTFA</sequence>
<organism evidence="5 6">
    <name type="scientific">Burkholderia theae</name>
    <dbReference type="NCBI Taxonomy" id="3143496"/>
    <lineage>
        <taxon>Bacteria</taxon>
        <taxon>Pseudomonadati</taxon>
        <taxon>Pseudomonadota</taxon>
        <taxon>Betaproteobacteria</taxon>
        <taxon>Burkholderiales</taxon>
        <taxon>Burkholderiaceae</taxon>
        <taxon>Burkholderia</taxon>
    </lineage>
</organism>
<gene>
    <name evidence="5" type="ORF">VOI36_11935</name>
</gene>
<dbReference type="PANTHER" id="PTHR43434">
    <property type="entry name" value="PHOSPHOGLYCOLATE PHOSPHATASE"/>
    <property type="match status" value="1"/>
</dbReference>
<dbReference type="InterPro" id="IPR023214">
    <property type="entry name" value="HAD_sf"/>
</dbReference>
<dbReference type="Gene3D" id="3.40.50.1000">
    <property type="entry name" value="HAD superfamily/HAD-like"/>
    <property type="match status" value="1"/>
</dbReference>
<dbReference type="PANTHER" id="PTHR43434:SF1">
    <property type="entry name" value="PHOSPHOGLYCOLATE PHOSPHATASE"/>
    <property type="match status" value="1"/>
</dbReference>
<dbReference type="Gene3D" id="1.10.150.240">
    <property type="entry name" value="Putative phosphatase, domain 2"/>
    <property type="match status" value="1"/>
</dbReference>
<accession>A0ABU9WEY3</accession>
<keyword evidence="5" id="KW-0378">Hydrolase</keyword>
<comment type="caution">
    <text evidence="5">The sequence shown here is derived from an EMBL/GenBank/DDBJ whole genome shotgun (WGS) entry which is preliminary data.</text>
</comment>
<dbReference type="InterPro" id="IPR023198">
    <property type="entry name" value="PGP-like_dom2"/>
</dbReference>
<dbReference type="InterPro" id="IPR041492">
    <property type="entry name" value="HAD_2"/>
</dbReference>